<proteinExistence type="predicted"/>
<sequence>MVKPSNCLQESLFFSKSLFRLAQITSDGETMLSTTVEVNLIRSLDFLENLFCLVAFVCWENVIGFSGCDREWPFDGAEFILFDET</sequence>
<accession>A0A5M9JX27</accession>
<comment type="caution">
    <text evidence="1">The sequence shown here is derived from an EMBL/GenBank/DDBJ whole genome shotgun (WGS) entry which is preliminary data.</text>
</comment>
<dbReference type="EMBL" id="VICG01000006">
    <property type="protein sequence ID" value="KAA8571335.1"/>
    <property type="molecule type" value="Genomic_DNA"/>
</dbReference>
<name>A0A5M9JX27_MONFR</name>
<protein>
    <submittedName>
        <fullName evidence="1">Uncharacterized protein</fullName>
    </submittedName>
</protein>
<keyword evidence="2" id="KW-1185">Reference proteome</keyword>
<reference evidence="1 2" key="1">
    <citation type="submission" date="2019-06" db="EMBL/GenBank/DDBJ databases">
        <title>Genome Sequence of the Brown Rot Fungal Pathogen Monilinia fructicola.</title>
        <authorList>
            <person name="De Miccolis Angelini R.M."/>
            <person name="Landi L."/>
            <person name="Abate D."/>
            <person name="Pollastro S."/>
            <person name="Romanazzi G."/>
            <person name="Faretra F."/>
        </authorList>
    </citation>
    <scope>NUCLEOTIDE SEQUENCE [LARGE SCALE GENOMIC DNA]</scope>
    <source>
        <strain evidence="1 2">Mfrc123</strain>
    </source>
</reference>
<dbReference type="Proteomes" id="UP000322873">
    <property type="component" value="Unassembled WGS sequence"/>
</dbReference>
<organism evidence="1 2">
    <name type="scientific">Monilinia fructicola</name>
    <name type="common">Brown rot fungus</name>
    <name type="synonym">Ciboria fructicola</name>
    <dbReference type="NCBI Taxonomy" id="38448"/>
    <lineage>
        <taxon>Eukaryota</taxon>
        <taxon>Fungi</taxon>
        <taxon>Dikarya</taxon>
        <taxon>Ascomycota</taxon>
        <taxon>Pezizomycotina</taxon>
        <taxon>Leotiomycetes</taxon>
        <taxon>Helotiales</taxon>
        <taxon>Sclerotiniaceae</taxon>
        <taxon>Monilinia</taxon>
    </lineage>
</organism>
<dbReference type="AlphaFoldDB" id="A0A5M9JX27"/>
<evidence type="ECO:0000313" key="2">
    <source>
        <dbReference type="Proteomes" id="UP000322873"/>
    </source>
</evidence>
<evidence type="ECO:0000313" key="1">
    <source>
        <dbReference type="EMBL" id="KAA8571335.1"/>
    </source>
</evidence>
<gene>
    <name evidence="1" type="ORF">EYC84_000655</name>
</gene>